<organism evidence="1 2">
    <name type="scientific">Sinanodonta woodiana</name>
    <name type="common">Chinese pond mussel</name>
    <name type="synonym">Anodonta woodiana</name>
    <dbReference type="NCBI Taxonomy" id="1069815"/>
    <lineage>
        <taxon>Eukaryota</taxon>
        <taxon>Metazoa</taxon>
        <taxon>Spiralia</taxon>
        <taxon>Lophotrochozoa</taxon>
        <taxon>Mollusca</taxon>
        <taxon>Bivalvia</taxon>
        <taxon>Autobranchia</taxon>
        <taxon>Heteroconchia</taxon>
        <taxon>Palaeoheterodonta</taxon>
        <taxon>Unionida</taxon>
        <taxon>Unionoidea</taxon>
        <taxon>Unionidae</taxon>
        <taxon>Unioninae</taxon>
        <taxon>Sinanodonta</taxon>
    </lineage>
</organism>
<dbReference type="EMBL" id="JBJQND010000004">
    <property type="protein sequence ID" value="KAL3879477.1"/>
    <property type="molecule type" value="Genomic_DNA"/>
</dbReference>
<reference evidence="1 2" key="1">
    <citation type="submission" date="2024-11" db="EMBL/GenBank/DDBJ databases">
        <title>Chromosome-level genome assembly of the freshwater bivalve Anodonta woodiana.</title>
        <authorList>
            <person name="Chen X."/>
        </authorList>
    </citation>
    <scope>NUCLEOTIDE SEQUENCE [LARGE SCALE GENOMIC DNA]</scope>
    <source>
        <strain evidence="1">MN2024</strain>
        <tissue evidence="1">Gills</tissue>
    </source>
</reference>
<comment type="caution">
    <text evidence="1">The sequence shown here is derived from an EMBL/GenBank/DDBJ whole genome shotgun (WGS) entry which is preliminary data.</text>
</comment>
<gene>
    <name evidence="1" type="ORF">ACJMK2_031773</name>
</gene>
<dbReference type="Proteomes" id="UP001634394">
    <property type="component" value="Unassembled WGS sequence"/>
</dbReference>
<sequence length="356" mass="41047">MLNILQIAQSTHLTADEAMKTDVMNSINNYAMPMDNSSVNSHTWTASQNANETYTFNTDAFFKKLTLQLRLNHVRQPDLPIALTDSKMSRPKLAEADGYSYTVKMRCPATIIQRSDCYKRALHRHVHSTNPEIVAKVKVSSESTKQHKYKSAATTVDGVEQYQFPDKFIWKDIHVGIEVLARAKIWYFNATFKIIRNLFKQLLSVQCVHSFFKNGVHKTKQRPLVFAFMSGRRQKITRTLKQLIPSPPTVKSIVADIEAAVPIHGCTFHLERAIWLKLQELELRTTYIPEKRSLFLQEEHIAYPFARHKNQTKMIPLLYTGSWVQYARIFSVWEENQNGVISFSKSLKSCSSIYDN</sequence>
<accession>A0ABD3X0B8</accession>
<evidence type="ECO:0000313" key="1">
    <source>
        <dbReference type="EMBL" id="KAL3879477.1"/>
    </source>
</evidence>
<proteinExistence type="predicted"/>
<protein>
    <recommendedName>
        <fullName evidence="3">MULE transposase domain-containing protein</fullName>
    </recommendedName>
</protein>
<name>A0ABD3X0B8_SINWO</name>
<keyword evidence="2" id="KW-1185">Reference proteome</keyword>
<dbReference type="AlphaFoldDB" id="A0ABD3X0B8"/>
<evidence type="ECO:0008006" key="3">
    <source>
        <dbReference type="Google" id="ProtNLM"/>
    </source>
</evidence>
<evidence type="ECO:0000313" key="2">
    <source>
        <dbReference type="Proteomes" id="UP001634394"/>
    </source>
</evidence>